<comment type="caution">
    <text evidence="2">The sequence shown here is derived from an EMBL/GenBank/DDBJ whole genome shotgun (WGS) entry which is preliminary data.</text>
</comment>
<dbReference type="Proteomes" id="UP001529423">
    <property type="component" value="Unassembled WGS sequence"/>
</dbReference>
<accession>A0ABT7VLN4</accession>
<protein>
    <submittedName>
        <fullName evidence="2">NTP transferase domain-containing protein</fullName>
    </submittedName>
</protein>
<dbReference type="GO" id="GO:0016740">
    <property type="term" value="F:transferase activity"/>
    <property type="evidence" value="ECO:0007669"/>
    <property type="project" value="UniProtKB-KW"/>
</dbReference>
<reference evidence="2 3" key="3">
    <citation type="submission" date="2023-06" db="EMBL/GenBank/DDBJ databases">
        <authorList>
            <person name="Zeman M."/>
            <person name="Kubasova T."/>
            <person name="Jahodarova E."/>
            <person name="Nykrynova M."/>
            <person name="Rychlik I."/>
        </authorList>
    </citation>
    <scope>NUCLEOTIDE SEQUENCE [LARGE SCALE GENOMIC DNA]</scope>
    <source>
        <strain evidence="2 3">105_WCHN</strain>
    </source>
</reference>
<proteinExistence type="predicted"/>
<organism evidence="2 3">
    <name type="scientific">Limosilactobacillus panis</name>
    <dbReference type="NCBI Taxonomy" id="47493"/>
    <lineage>
        <taxon>Bacteria</taxon>
        <taxon>Bacillati</taxon>
        <taxon>Bacillota</taxon>
        <taxon>Bacilli</taxon>
        <taxon>Lactobacillales</taxon>
        <taxon>Lactobacillaceae</taxon>
        <taxon>Limosilactobacillus</taxon>
    </lineage>
</organism>
<dbReference type="InterPro" id="IPR025877">
    <property type="entry name" value="MobA-like_NTP_Trfase"/>
</dbReference>
<evidence type="ECO:0000313" key="2">
    <source>
        <dbReference type="EMBL" id="MDM8333649.1"/>
    </source>
</evidence>
<keyword evidence="3" id="KW-1185">Reference proteome</keyword>
<evidence type="ECO:0000259" key="1">
    <source>
        <dbReference type="Pfam" id="PF12804"/>
    </source>
</evidence>
<dbReference type="RefSeq" id="WP_289559618.1">
    <property type="nucleotide sequence ID" value="NZ_JAUDEO010000014.1"/>
</dbReference>
<keyword evidence="2" id="KW-0808">Transferase</keyword>
<feature type="domain" description="MobA-like NTP transferase" evidence="1">
    <location>
        <begin position="3"/>
        <end position="138"/>
    </location>
</feature>
<gene>
    <name evidence="2" type="ORF">QUW46_03530</name>
</gene>
<reference evidence="2 3" key="2">
    <citation type="submission" date="2023-06" db="EMBL/GenBank/DDBJ databases">
        <title>Identification and characterization of horizontal gene transfer across gut microbiota members of farm animals based on homology search.</title>
        <authorList>
            <person name="Schwarzerova J."/>
            <person name="Nykrynova M."/>
            <person name="Jureckova K."/>
            <person name="Cejkova D."/>
            <person name="Rychlik I."/>
        </authorList>
    </citation>
    <scope>NUCLEOTIDE SEQUENCE [LARGE SCALE GENOMIC DNA]</scope>
    <source>
        <strain evidence="2 3">105_WCHN</strain>
    </source>
</reference>
<name>A0ABT7VLN4_9LACO</name>
<dbReference type="EMBL" id="JAUDEO010000014">
    <property type="protein sequence ID" value="MDM8333649.1"/>
    <property type="molecule type" value="Genomic_DNA"/>
</dbReference>
<evidence type="ECO:0000313" key="3">
    <source>
        <dbReference type="Proteomes" id="UP001529423"/>
    </source>
</evidence>
<sequence>MIGIILAGGQSKRFGTDKATYHLPGYDASNVQLAVTKLLPYCNQVVVSANVKNQSVIRRQLRDHPAVKLVCDVPPYDQHGPLSGLVAVTSWHPEPTDYLLLAVDYPDLQTKSIAQLAAHPAAFVADDQHLHFTLAHFRTDHQTLCNWLRKGGNWRLGTFLIKKCYCQPLHLAAHQELCNLNYRTRKDQQ</sequence>
<reference evidence="3" key="1">
    <citation type="submission" date="2023-06" db="EMBL/GenBank/DDBJ databases">
        <title>Identification and characterization of horizontal gene transfer across gut microbiota members of farm animals based on homology search.</title>
        <authorList>
            <person name="Zeman M."/>
            <person name="Kubasova T."/>
            <person name="Jahodarova E."/>
            <person name="Nykrynova M."/>
            <person name="Rychlik I."/>
        </authorList>
    </citation>
    <scope>NUCLEOTIDE SEQUENCE [LARGE SCALE GENOMIC DNA]</scope>
    <source>
        <strain evidence="3">105_WCHN</strain>
    </source>
</reference>
<dbReference type="Pfam" id="PF12804">
    <property type="entry name" value="NTP_transf_3"/>
    <property type="match status" value="1"/>
</dbReference>